<dbReference type="GO" id="GO:0006220">
    <property type="term" value="P:pyrimidine nucleotide metabolic process"/>
    <property type="evidence" value="ECO:0007669"/>
    <property type="project" value="UniProtKB-UniRule"/>
</dbReference>
<dbReference type="InterPro" id="IPR011994">
    <property type="entry name" value="Cytidylate_kinase_dom"/>
</dbReference>
<dbReference type="HAMAP" id="MF_00238">
    <property type="entry name" value="Cytidyl_kinase_type1"/>
    <property type="match status" value="1"/>
</dbReference>
<evidence type="ECO:0000256" key="6">
    <source>
        <dbReference type="ARBA" id="ARBA00047615"/>
    </source>
</evidence>
<evidence type="ECO:0000256" key="3">
    <source>
        <dbReference type="ARBA" id="ARBA00022741"/>
    </source>
</evidence>
<dbReference type="OrthoDB" id="9807434at2"/>
<dbReference type="SUPFAM" id="SSF52540">
    <property type="entry name" value="P-loop containing nucleoside triphosphate hydrolases"/>
    <property type="match status" value="1"/>
</dbReference>
<evidence type="ECO:0000313" key="11">
    <source>
        <dbReference type="EMBL" id="HGQ78135.1"/>
    </source>
</evidence>
<dbReference type="PATRIC" id="fig|93466.3.peg.1412"/>
<evidence type="ECO:0000256" key="7">
    <source>
        <dbReference type="ARBA" id="ARBA00048478"/>
    </source>
</evidence>
<accession>A0A172T3X0</accession>
<dbReference type="GO" id="GO:0036431">
    <property type="term" value="F:dCMP kinase activity"/>
    <property type="evidence" value="ECO:0007669"/>
    <property type="project" value="InterPro"/>
</dbReference>
<protein>
    <recommendedName>
        <fullName evidence="8">Cytidylate kinase</fullName>
        <shortName evidence="8">CK</shortName>
        <ecNumber evidence="8">2.7.4.25</ecNumber>
    </recommendedName>
    <alternativeName>
        <fullName evidence="8">Cytidine monophosphate kinase</fullName>
        <shortName evidence="8">CMP kinase</shortName>
    </alternativeName>
</protein>
<comment type="similarity">
    <text evidence="1 8">Belongs to the cytidylate kinase family. Type 1 subfamily.</text>
</comment>
<dbReference type="AlphaFoldDB" id="A0A172T3X0"/>
<evidence type="ECO:0000256" key="1">
    <source>
        <dbReference type="ARBA" id="ARBA00009427"/>
    </source>
</evidence>
<dbReference type="EMBL" id="CP011393">
    <property type="protein sequence ID" value="ANE41671.1"/>
    <property type="molecule type" value="Genomic_DNA"/>
</dbReference>
<dbReference type="GO" id="GO:0005524">
    <property type="term" value="F:ATP binding"/>
    <property type="evidence" value="ECO:0007669"/>
    <property type="project" value="UniProtKB-UniRule"/>
</dbReference>
<comment type="subcellular location">
    <subcellularLocation>
        <location evidence="8">Cytoplasm</location>
    </subcellularLocation>
</comment>
<keyword evidence="3 8" id="KW-0547">Nucleotide-binding</keyword>
<dbReference type="KEGG" id="fng:JM64_06655"/>
<evidence type="ECO:0000313" key="10">
    <source>
        <dbReference type="EMBL" id="ANE41671.1"/>
    </source>
</evidence>
<dbReference type="OMA" id="RAITWWM"/>
<keyword evidence="4 8" id="KW-0418">Kinase</keyword>
<keyword evidence="5 8" id="KW-0067">ATP-binding</keyword>
<organism evidence="10 13">
    <name type="scientific">Fervidobacterium pennivorans</name>
    <dbReference type="NCBI Taxonomy" id="93466"/>
    <lineage>
        <taxon>Bacteria</taxon>
        <taxon>Thermotogati</taxon>
        <taxon>Thermotogota</taxon>
        <taxon>Thermotogae</taxon>
        <taxon>Thermotogales</taxon>
        <taxon>Fervidobacteriaceae</taxon>
        <taxon>Fervidobacterium</taxon>
    </lineage>
</organism>
<evidence type="ECO:0000256" key="5">
    <source>
        <dbReference type="ARBA" id="ARBA00022840"/>
    </source>
</evidence>
<dbReference type="InterPro" id="IPR003136">
    <property type="entry name" value="Cytidylate_kin"/>
</dbReference>
<keyword evidence="2 8" id="KW-0808">Transferase</keyword>
<dbReference type="EC" id="2.7.4.25" evidence="8"/>
<sequence length="226" mass="25175">MHCKIAIDGPAGSGKTTVAKEIAKRLGIDYLDTGAMYRIVGLYLHNCGVSPDSTEEIEKTLSTVSIEYKDGKYYLNGKQVGDEIRTAEAGIYASRYGANPVVRKFLTKIQKEICATRSIVAEGRDIGTVVMPDAQVKIFLIASPEVRAKRRYEELKSKGLEVSYDELLKQIIERDKLDSSREIAPLVKAEDAIEIDSSNLSVEDVVQKILEIIKERCSLNFQKTVR</sequence>
<proteinExistence type="inferred from homology"/>
<evidence type="ECO:0000256" key="4">
    <source>
        <dbReference type="ARBA" id="ARBA00022777"/>
    </source>
</evidence>
<feature type="binding site" evidence="8">
    <location>
        <begin position="9"/>
        <end position="17"/>
    </location>
    <ligand>
        <name>ATP</name>
        <dbReference type="ChEBI" id="CHEBI:30616"/>
    </ligand>
</feature>
<dbReference type="Pfam" id="PF02224">
    <property type="entry name" value="Cytidylate_kin"/>
    <property type="match status" value="1"/>
</dbReference>
<evidence type="ECO:0000259" key="9">
    <source>
        <dbReference type="Pfam" id="PF02224"/>
    </source>
</evidence>
<gene>
    <name evidence="8" type="primary">cmk</name>
    <name evidence="12" type="ORF">ENT72_00300</name>
    <name evidence="11" type="ORF">ENU12_09630</name>
    <name evidence="10" type="ORF">JM64_06655</name>
</gene>
<dbReference type="InterPro" id="IPR027417">
    <property type="entry name" value="P-loop_NTPase"/>
</dbReference>
<dbReference type="EMBL" id="DSZT01000013">
    <property type="protein sequence ID" value="HGU41359.1"/>
    <property type="molecule type" value="Genomic_DNA"/>
</dbReference>
<dbReference type="GO" id="GO:0005737">
    <property type="term" value="C:cytoplasm"/>
    <property type="evidence" value="ECO:0007669"/>
    <property type="project" value="UniProtKB-SubCell"/>
</dbReference>
<name>A0A172T3X0_FERPE</name>
<reference evidence="10 13" key="1">
    <citation type="submission" date="2014-08" db="EMBL/GenBank/DDBJ databases">
        <title>Fervidobacterium pennivorans DYC genome.</title>
        <authorList>
            <person name="Wushke S."/>
        </authorList>
    </citation>
    <scope>NUCLEOTIDE SEQUENCE [LARGE SCALE GENOMIC DNA]</scope>
    <source>
        <strain evidence="10 13">DYC</strain>
    </source>
</reference>
<dbReference type="Gene3D" id="3.40.50.300">
    <property type="entry name" value="P-loop containing nucleotide triphosphate hydrolases"/>
    <property type="match status" value="1"/>
</dbReference>
<dbReference type="CDD" id="cd02020">
    <property type="entry name" value="CMPK"/>
    <property type="match status" value="1"/>
</dbReference>
<comment type="catalytic activity">
    <reaction evidence="7 8">
        <text>CMP + ATP = CDP + ADP</text>
        <dbReference type="Rhea" id="RHEA:11600"/>
        <dbReference type="ChEBI" id="CHEBI:30616"/>
        <dbReference type="ChEBI" id="CHEBI:58069"/>
        <dbReference type="ChEBI" id="CHEBI:60377"/>
        <dbReference type="ChEBI" id="CHEBI:456216"/>
        <dbReference type="EC" id="2.7.4.25"/>
    </reaction>
</comment>
<dbReference type="EMBL" id="DTBH01000196">
    <property type="protein sequence ID" value="HGQ78135.1"/>
    <property type="molecule type" value="Genomic_DNA"/>
</dbReference>
<keyword evidence="8" id="KW-0963">Cytoplasm</keyword>
<evidence type="ECO:0000256" key="2">
    <source>
        <dbReference type="ARBA" id="ARBA00022679"/>
    </source>
</evidence>
<dbReference type="NCBIfam" id="TIGR00017">
    <property type="entry name" value="cmk"/>
    <property type="match status" value="1"/>
</dbReference>
<evidence type="ECO:0000313" key="12">
    <source>
        <dbReference type="EMBL" id="HGU41359.1"/>
    </source>
</evidence>
<reference evidence="11" key="2">
    <citation type="journal article" date="2020" name="mSystems">
        <title>Genome- and Community-Level Interaction Insights into Carbon Utilization and Element Cycling Functions of Hydrothermarchaeota in Hydrothermal Sediment.</title>
        <authorList>
            <person name="Zhou Z."/>
            <person name="Liu Y."/>
            <person name="Xu W."/>
            <person name="Pan J."/>
            <person name="Luo Z.H."/>
            <person name="Li M."/>
        </authorList>
    </citation>
    <scope>NUCLEOTIDE SEQUENCE [LARGE SCALE GENOMIC DNA]</scope>
    <source>
        <strain evidence="12">SpSt-604</strain>
        <strain evidence="11">SpSt-640</strain>
    </source>
</reference>
<evidence type="ECO:0000313" key="13">
    <source>
        <dbReference type="Proteomes" id="UP000077096"/>
    </source>
</evidence>
<dbReference type="Proteomes" id="UP000077096">
    <property type="component" value="Chromosome"/>
</dbReference>
<feature type="domain" description="Cytidylate kinase" evidence="9">
    <location>
        <begin position="5"/>
        <end position="214"/>
    </location>
</feature>
<comment type="catalytic activity">
    <reaction evidence="6 8">
        <text>dCMP + ATP = dCDP + ADP</text>
        <dbReference type="Rhea" id="RHEA:25094"/>
        <dbReference type="ChEBI" id="CHEBI:30616"/>
        <dbReference type="ChEBI" id="CHEBI:57566"/>
        <dbReference type="ChEBI" id="CHEBI:58593"/>
        <dbReference type="ChEBI" id="CHEBI:456216"/>
        <dbReference type="EC" id="2.7.4.25"/>
    </reaction>
</comment>
<evidence type="ECO:0000256" key="8">
    <source>
        <dbReference type="HAMAP-Rule" id="MF_00238"/>
    </source>
</evidence>